<organism evidence="1">
    <name type="scientific">Rhodosorus marinus</name>
    <dbReference type="NCBI Taxonomy" id="101924"/>
    <lineage>
        <taxon>Eukaryota</taxon>
        <taxon>Rhodophyta</taxon>
        <taxon>Stylonematophyceae</taxon>
        <taxon>Stylonematales</taxon>
        <taxon>Stylonemataceae</taxon>
        <taxon>Rhodosorus</taxon>
    </lineage>
</organism>
<accession>A0A7S0BNT2</accession>
<gene>
    <name evidence="1" type="ORF">RMAR0315_LOCUS9257</name>
</gene>
<dbReference type="AlphaFoldDB" id="A0A7S0BNT2"/>
<evidence type="ECO:0000313" key="1">
    <source>
        <dbReference type="EMBL" id="CAD8399265.1"/>
    </source>
</evidence>
<sequence length="261" mass="31029">MNSWLRSSSSLITSAPRRWLATKKRSKKGKKKKYDPFEVKSAFQLFLTDIKPGLLDRVNSKTTQGPHFLSWMRSQPRIQEEPVRTRLRERNLIYFSKRPREFAPQCFFYEDRDQFVLYDGRADAKNRLHVYPRRIFQYPEDVTTPNFVILQHLALSLGSAADLVYSRQKYRDSSVAYHVKLGPWLKTKEFRVLFGRDDTSEKKNVDARNVLLWLLKKRRMSLDSYRMMADYLKNRQDYYKIGTRFDLLPPYTPVPGPKEKS</sequence>
<reference evidence="1" key="1">
    <citation type="submission" date="2021-01" db="EMBL/GenBank/DDBJ databases">
        <authorList>
            <person name="Corre E."/>
            <person name="Pelletier E."/>
            <person name="Niang G."/>
            <person name="Scheremetjew M."/>
            <person name="Finn R."/>
            <person name="Kale V."/>
            <person name="Holt S."/>
            <person name="Cochrane G."/>
            <person name="Meng A."/>
            <person name="Brown T."/>
            <person name="Cohen L."/>
        </authorList>
    </citation>
    <scope>NUCLEOTIDE SEQUENCE</scope>
    <source>
        <strain evidence="1">UTEX LB 2760</strain>
    </source>
</reference>
<dbReference type="EMBL" id="HBEK01016907">
    <property type="protein sequence ID" value="CAD8399265.1"/>
    <property type="molecule type" value="Transcribed_RNA"/>
</dbReference>
<name>A0A7S0BNT2_9RHOD</name>
<proteinExistence type="predicted"/>
<protein>
    <submittedName>
        <fullName evidence="1">Uncharacterized protein</fullName>
    </submittedName>
</protein>